<name>A0A9D3STX3_MEGAT</name>
<evidence type="ECO:0000313" key="3">
    <source>
        <dbReference type="Proteomes" id="UP001046870"/>
    </source>
</evidence>
<organism evidence="2 3">
    <name type="scientific">Megalops atlanticus</name>
    <name type="common">Tarpon</name>
    <name type="synonym">Clupea gigantea</name>
    <dbReference type="NCBI Taxonomy" id="7932"/>
    <lineage>
        <taxon>Eukaryota</taxon>
        <taxon>Metazoa</taxon>
        <taxon>Chordata</taxon>
        <taxon>Craniata</taxon>
        <taxon>Vertebrata</taxon>
        <taxon>Euteleostomi</taxon>
        <taxon>Actinopterygii</taxon>
        <taxon>Neopterygii</taxon>
        <taxon>Teleostei</taxon>
        <taxon>Elopiformes</taxon>
        <taxon>Megalopidae</taxon>
        <taxon>Megalops</taxon>
    </lineage>
</organism>
<dbReference type="InterPro" id="IPR033242">
    <property type="entry name" value="PPP1R17"/>
</dbReference>
<dbReference type="PANTHER" id="PTHR15387">
    <property type="entry name" value="PROTEIN PHOSPHATASE 1 REGULATORY SUBUNIT 17"/>
    <property type="match status" value="1"/>
</dbReference>
<dbReference type="AlphaFoldDB" id="A0A9D3STX3"/>
<accession>A0A9D3STX3</accession>
<feature type="region of interest" description="Disordered" evidence="1">
    <location>
        <begin position="68"/>
        <end position="107"/>
    </location>
</feature>
<dbReference type="EMBL" id="JAFDVH010000024">
    <property type="protein sequence ID" value="KAG7455224.1"/>
    <property type="molecule type" value="Genomic_DNA"/>
</dbReference>
<protein>
    <submittedName>
        <fullName evidence="2">Uncharacterized protein</fullName>
    </submittedName>
</protein>
<evidence type="ECO:0000256" key="1">
    <source>
        <dbReference type="SAM" id="MobiDB-lite"/>
    </source>
</evidence>
<keyword evidence="3" id="KW-1185">Reference proteome</keyword>
<dbReference type="OrthoDB" id="9877987at2759"/>
<proteinExistence type="predicted"/>
<dbReference type="PANTHER" id="PTHR15387:SF0">
    <property type="entry name" value="PROTEIN PHOSPHATASE 1 REGULATORY SUBUNIT 17"/>
    <property type="match status" value="1"/>
</dbReference>
<evidence type="ECO:0000313" key="2">
    <source>
        <dbReference type="EMBL" id="KAG7455224.1"/>
    </source>
</evidence>
<gene>
    <name evidence="2" type="ORF">MATL_G00254270</name>
</gene>
<dbReference type="GO" id="GO:0004865">
    <property type="term" value="F:protein serine/threonine phosphatase inhibitor activity"/>
    <property type="evidence" value="ECO:0007669"/>
    <property type="project" value="TreeGrafter"/>
</dbReference>
<comment type="caution">
    <text evidence="2">The sequence shown here is derived from an EMBL/GenBank/DDBJ whole genome shotgun (WGS) entry which is preliminary data.</text>
</comment>
<sequence length="129" mass="15043">MCEWKMNVMLRVRYDAMVYVGTDFHTKMYTDYVRSPAETRKPGLNGQQDHHYQVSDIADKLKVDLGMEDEEAAGMKLTERDEQEEHDQKKPRRKDTPVLNSPPVIPGVKLLKEESRVIHLEDEEKEGKN</sequence>
<reference evidence="2" key="1">
    <citation type="submission" date="2021-01" db="EMBL/GenBank/DDBJ databases">
        <authorList>
            <person name="Zahm M."/>
            <person name="Roques C."/>
            <person name="Cabau C."/>
            <person name="Klopp C."/>
            <person name="Donnadieu C."/>
            <person name="Jouanno E."/>
            <person name="Lampietro C."/>
            <person name="Louis A."/>
            <person name="Herpin A."/>
            <person name="Echchiki A."/>
            <person name="Berthelot C."/>
            <person name="Parey E."/>
            <person name="Roest-Crollius H."/>
            <person name="Braasch I."/>
            <person name="Postlethwait J."/>
            <person name="Bobe J."/>
            <person name="Montfort J."/>
            <person name="Bouchez O."/>
            <person name="Begum T."/>
            <person name="Mejri S."/>
            <person name="Adams A."/>
            <person name="Chen W.-J."/>
            <person name="Guiguen Y."/>
        </authorList>
    </citation>
    <scope>NUCLEOTIDE SEQUENCE</scope>
    <source>
        <strain evidence="2">YG-15Mar2019-1</strain>
        <tissue evidence="2">Brain</tissue>
    </source>
</reference>
<dbReference type="Proteomes" id="UP001046870">
    <property type="component" value="Chromosome 24"/>
</dbReference>